<dbReference type="GO" id="GO:0005829">
    <property type="term" value="C:cytosol"/>
    <property type="evidence" value="ECO:0007669"/>
    <property type="project" value="TreeGrafter"/>
</dbReference>
<dbReference type="Gene3D" id="3.30.559.10">
    <property type="entry name" value="Chloramphenicol acetyltransferase-like domain"/>
    <property type="match status" value="8"/>
</dbReference>
<dbReference type="InterPro" id="IPR042099">
    <property type="entry name" value="ANL_N_sf"/>
</dbReference>
<dbReference type="Gene3D" id="3.40.50.12780">
    <property type="entry name" value="N-terminal domain of ligase-like"/>
    <property type="match status" value="1"/>
</dbReference>
<dbReference type="PROSITE" id="PS00455">
    <property type="entry name" value="AMP_BINDING"/>
    <property type="match status" value="5"/>
</dbReference>
<dbReference type="InterPro" id="IPR006342">
    <property type="entry name" value="FkbM_mtfrase"/>
</dbReference>
<dbReference type="FunFam" id="3.40.50.12780:FF:000012">
    <property type="entry name" value="Non-ribosomal peptide synthetase"/>
    <property type="match status" value="3"/>
</dbReference>
<dbReference type="FunFam" id="3.30.300.30:FF:000010">
    <property type="entry name" value="Enterobactin synthetase component F"/>
    <property type="match status" value="4"/>
</dbReference>
<reference evidence="10 11" key="1">
    <citation type="submission" date="2019-03" db="EMBL/GenBank/DDBJ databases">
        <title>Draft genome sequences of novel Actinobacteria.</title>
        <authorList>
            <person name="Sahin N."/>
            <person name="Ay H."/>
            <person name="Saygin H."/>
        </authorList>
    </citation>
    <scope>NUCLEOTIDE SEQUENCE [LARGE SCALE GENOMIC DNA]</scope>
    <source>
        <strain evidence="10 11">JCM 13523</strain>
    </source>
</reference>
<dbReference type="Pfam" id="PF05050">
    <property type="entry name" value="Methyltransf_21"/>
    <property type="match status" value="1"/>
</dbReference>
<dbReference type="InterPro" id="IPR009081">
    <property type="entry name" value="PP-bd_ACP"/>
</dbReference>
<dbReference type="SUPFAM" id="SSF52777">
    <property type="entry name" value="CoA-dependent acyltransferases"/>
    <property type="match status" value="16"/>
</dbReference>
<dbReference type="FunFam" id="1.10.1200.10:FF:000005">
    <property type="entry name" value="Nonribosomal peptide synthetase 1"/>
    <property type="match status" value="3"/>
</dbReference>
<keyword evidence="5" id="KW-0436">Ligase</keyword>
<dbReference type="FunFam" id="1.10.1200.10:FF:000016">
    <property type="entry name" value="Non-ribosomal peptide synthase"/>
    <property type="match status" value="1"/>
</dbReference>
<dbReference type="GO" id="GO:0044550">
    <property type="term" value="P:secondary metabolite biosynthetic process"/>
    <property type="evidence" value="ECO:0007669"/>
    <property type="project" value="UniProtKB-ARBA"/>
</dbReference>
<organism evidence="10 11">
    <name type="scientific">Kribbella antibiotica</name>
    <dbReference type="NCBI Taxonomy" id="190195"/>
    <lineage>
        <taxon>Bacteria</taxon>
        <taxon>Bacillati</taxon>
        <taxon>Actinomycetota</taxon>
        <taxon>Actinomycetes</taxon>
        <taxon>Propionibacteriales</taxon>
        <taxon>Kribbellaceae</taxon>
        <taxon>Kribbella</taxon>
    </lineage>
</organism>
<evidence type="ECO:0000256" key="2">
    <source>
        <dbReference type="ARBA" id="ARBA00006432"/>
    </source>
</evidence>
<dbReference type="InterPro" id="IPR036736">
    <property type="entry name" value="ACP-like_sf"/>
</dbReference>
<keyword evidence="6" id="KW-0677">Repeat</keyword>
<dbReference type="InterPro" id="IPR029063">
    <property type="entry name" value="SAM-dependent_MTases_sf"/>
</dbReference>
<dbReference type="InterPro" id="IPR010060">
    <property type="entry name" value="NRPS_synth"/>
</dbReference>
<feature type="domain" description="Carrier" evidence="9">
    <location>
        <begin position="5197"/>
        <end position="5272"/>
    </location>
</feature>
<name>A0A4R4ZSC2_9ACTN</name>
<keyword evidence="11" id="KW-1185">Reference proteome</keyword>
<dbReference type="RefSeq" id="WP_132166531.1">
    <property type="nucleotide sequence ID" value="NZ_SMKX01000016.1"/>
</dbReference>
<dbReference type="NCBIfam" id="TIGR01733">
    <property type="entry name" value="AA-adenyl-dom"/>
    <property type="match status" value="5"/>
</dbReference>
<evidence type="ECO:0000313" key="11">
    <source>
        <dbReference type="Proteomes" id="UP000295124"/>
    </source>
</evidence>
<dbReference type="GO" id="GO:0031177">
    <property type="term" value="F:phosphopantetheine binding"/>
    <property type="evidence" value="ECO:0007669"/>
    <property type="project" value="InterPro"/>
</dbReference>
<dbReference type="Gene3D" id="3.30.559.30">
    <property type="entry name" value="Nonribosomal peptide synthetase, condensation domain"/>
    <property type="match status" value="8"/>
</dbReference>
<dbReference type="GO" id="GO:0016874">
    <property type="term" value="F:ligase activity"/>
    <property type="evidence" value="ECO:0007669"/>
    <property type="project" value="UniProtKB-KW"/>
</dbReference>
<dbReference type="PANTHER" id="PTHR45527">
    <property type="entry name" value="NONRIBOSOMAL PEPTIDE SYNTHETASE"/>
    <property type="match status" value="1"/>
</dbReference>
<dbReference type="CDD" id="cd17643">
    <property type="entry name" value="A_NRPS_Cytc1-like"/>
    <property type="match status" value="2"/>
</dbReference>
<dbReference type="InterPro" id="IPR020806">
    <property type="entry name" value="PKS_PP-bd"/>
</dbReference>
<dbReference type="InterPro" id="IPR006162">
    <property type="entry name" value="Ppantetheine_attach_site"/>
</dbReference>
<comment type="caution">
    <text evidence="10">The sequence shown here is derived from an EMBL/GenBank/DDBJ whole genome shotgun (WGS) entry which is preliminary data.</text>
</comment>
<dbReference type="Gene3D" id="3.30.300.30">
    <property type="match status" value="6"/>
</dbReference>
<evidence type="ECO:0000259" key="9">
    <source>
        <dbReference type="PROSITE" id="PS50075"/>
    </source>
</evidence>
<feature type="domain" description="Carrier" evidence="9">
    <location>
        <begin position="6234"/>
        <end position="6308"/>
    </location>
</feature>
<gene>
    <name evidence="10" type="ORF">E1263_07945</name>
</gene>
<dbReference type="NCBIfam" id="TIGR01444">
    <property type="entry name" value="fkbM_fam"/>
    <property type="match status" value="1"/>
</dbReference>
<dbReference type="Pfam" id="PF00501">
    <property type="entry name" value="AMP-binding"/>
    <property type="match status" value="5"/>
</dbReference>
<feature type="domain" description="Carrier" evidence="9">
    <location>
        <begin position="979"/>
        <end position="1054"/>
    </location>
</feature>
<dbReference type="NCBIfam" id="TIGR01720">
    <property type="entry name" value="NRPS-para261"/>
    <property type="match status" value="3"/>
</dbReference>
<dbReference type="NCBIfam" id="NF003417">
    <property type="entry name" value="PRK04813.1"/>
    <property type="match status" value="6"/>
</dbReference>
<dbReference type="CDD" id="cd05930">
    <property type="entry name" value="A_NRPS"/>
    <property type="match status" value="1"/>
</dbReference>
<dbReference type="InterPro" id="IPR020845">
    <property type="entry name" value="AMP-binding_CS"/>
</dbReference>
<dbReference type="InterPro" id="IPR023213">
    <property type="entry name" value="CAT-like_dom_sf"/>
</dbReference>
<dbReference type="Pfam" id="PF00550">
    <property type="entry name" value="PP-binding"/>
    <property type="match status" value="5"/>
</dbReference>
<dbReference type="OrthoDB" id="9803968at2"/>
<protein>
    <submittedName>
        <fullName evidence="10">Amino acid adenylation domain-containing protein</fullName>
    </submittedName>
</protein>
<evidence type="ECO:0000256" key="3">
    <source>
        <dbReference type="ARBA" id="ARBA00022450"/>
    </source>
</evidence>
<evidence type="ECO:0000256" key="7">
    <source>
        <dbReference type="ARBA" id="ARBA00023194"/>
    </source>
</evidence>
<dbReference type="FunFam" id="3.40.50.980:FF:000002">
    <property type="entry name" value="Enterobactin synthetase component F"/>
    <property type="match status" value="1"/>
</dbReference>
<keyword evidence="4" id="KW-0597">Phosphoprotein</keyword>
<dbReference type="Gene3D" id="3.40.50.150">
    <property type="entry name" value="Vaccinia Virus protein VP39"/>
    <property type="match status" value="1"/>
</dbReference>
<dbReference type="GO" id="GO:0017000">
    <property type="term" value="P:antibiotic biosynthetic process"/>
    <property type="evidence" value="ECO:0007669"/>
    <property type="project" value="UniProtKB-KW"/>
</dbReference>
<dbReference type="CDD" id="cd19540">
    <property type="entry name" value="LCL_NRPS-like"/>
    <property type="match status" value="2"/>
</dbReference>
<dbReference type="InterPro" id="IPR000873">
    <property type="entry name" value="AMP-dep_synth/lig_dom"/>
</dbReference>
<keyword evidence="3" id="KW-0596">Phosphopantetheine</keyword>
<dbReference type="EMBL" id="SMKX01000016">
    <property type="protein sequence ID" value="TDD61280.1"/>
    <property type="molecule type" value="Genomic_DNA"/>
</dbReference>
<dbReference type="InterPro" id="IPR001242">
    <property type="entry name" value="Condensation_dom"/>
</dbReference>
<dbReference type="Gene3D" id="1.10.1200.10">
    <property type="entry name" value="ACP-like"/>
    <property type="match status" value="5"/>
</dbReference>
<comment type="similarity">
    <text evidence="2">Belongs to the ATP-dependent AMP-binding enzyme family.</text>
</comment>
<dbReference type="CDD" id="cd17646">
    <property type="entry name" value="A_NRPS_AB3403-like"/>
    <property type="match status" value="1"/>
</dbReference>
<feature type="region of interest" description="Disordered" evidence="8">
    <location>
        <begin position="3733"/>
        <end position="3752"/>
    </location>
</feature>
<dbReference type="Proteomes" id="UP000295124">
    <property type="component" value="Unassembled WGS sequence"/>
</dbReference>
<comment type="cofactor">
    <cofactor evidence="1">
        <name>pantetheine 4'-phosphate</name>
        <dbReference type="ChEBI" id="CHEBI:47942"/>
    </cofactor>
</comment>
<dbReference type="CDD" id="cd17651">
    <property type="entry name" value="A_NRPS_VisG_like"/>
    <property type="match status" value="1"/>
</dbReference>
<dbReference type="NCBIfam" id="NF004282">
    <property type="entry name" value="PRK05691.1"/>
    <property type="match status" value="5"/>
</dbReference>
<proteinExistence type="inferred from homology"/>
<keyword evidence="7" id="KW-0045">Antibiotic biosynthesis</keyword>
<dbReference type="GO" id="GO:0072330">
    <property type="term" value="P:monocarboxylic acid biosynthetic process"/>
    <property type="evidence" value="ECO:0007669"/>
    <property type="project" value="UniProtKB-ARBA"/>
</dbReference>
<evidence type="ECO:0000256" key="6">
    <source>
        <dbReference type="ARBA" id="ARBA00022737"/>
    </source>
</evidence>
<feature type="domain" description="Carrier" evidence="9">
    <location>
        <begin position="3751"/>
        <end position="3825"/>
    </location>
</feature>
<dbReference type="PROSITE" id="PS00012">
    <property type="entry name" value="PHOSPHOPANTETHEINE"/>
    <property type="match status" value="5"/>
</dbReference>
<dbReference type="PANTHER" id="PTHR45527:SF1">
    <property type="entry name" value="FATTY ACID SYNTHASE"/>
    <property type="match status" value="1"/>
</dbReference>
<dbReference type="FunFam" id="3.30.559.30:FF:000001">
    <property type="entry name" value="Non-ribosomal peptide synthetase"/>
    <property type="match status" value="1"/>
</dbReference>
<evidence type="ECO:0000256" key="5">
    <source>
        <dbReference type="ARBA" id="ARBA00022598"/>
    </source>
</evidence>
<dbReference type="Gene3D" id="3.40.50.980">
    <property type="match status" value="8"/>
</dbReference>
<dbReference type="GO" id="GO:0043041">
    <property type="term" value="P:amino acid activation for nonribosomal peptide biosynthetic process"/>
    <property type="evidence" value="ECO:0007669"/>
    <property type="project" value="TreeGrafter"/>
</dbReference>
<dbReference type="CDD" id="cd19543">
    <property type="entry name" value="DCL_NRPS"/>
    <property type="match status" value="2"/>
</dbReference>
<evidence type="ECO:0000313" key="10">
    <source>
        <dbReference type="EMBL" id="TDD61280.1"/>
    </source>
</evidence>
<evidence type="ECO:0000256" key="8">
    <source>
        <dbReference type="SAM" id="MobiDB-lite"/>
    </source>
</evidence>
<dbReference type="Gene3D" id="2.30.38.10">
    <property type="entry name" value="Luciferase, Domain 3"/>
    <property type="match status" value="4"/>
</dbReference>
<evidence type="ECO:0000256" key="4">
    <source>
        <dbReference type="ARBA" id="ARBA00022553"/>
    </source>
</evidence>
<evidence type="ECO:0000256" key="1">
    <source>
        <dbReference type="ARBA" id="ARBA00001957"/>
    </source>
</evidence>
<dbReference type="InterPro" id="IPR025110">
    <property type="entry name" value="AMP-bd_C"/>
</dbReference>
<dbReference type="SMART" id="SM00823">
    <property type="entry name" value="PKS_PP"/>
    <property type="match status" value="5"/>
</dbReference>
<dbReference type="PROSITE" id="PS50075">
    <property type="entry name" value="CARRIER"/>
    <property type="match status" value="5"/>
</dbReference>
<dbReference type="Pfam" id="PF00668">
    <property type="entry name" value="Condensation"/>
    <property type="match status" value="8"/>
</dbReference>
<dbReference type="Pfam" id="PF13193">
    <property type="entry name" value="AMP-binding_C"/>
    <property type="match status" value="4"/>
</dbReference>
<feature type="domain" description="Carrier" evidence="9">
    <location>
        <begin position="2016"/>
        <end position="2090"/>
    </location>
</feature>
<dbReference type="SUPFAM" id="SSF53335">
    <property type="entry name" value="S-adenosyl-L-methionine-dependent methyltransferases"/>
    <property type="match status" value="1"/>
</dbReference>
<dbReference type="InterPro" id="IPR045851">
    <property type="entry name" value="AMP-bd_C_sf"/>
</dbReference>
<dbReference type="FunFam" id="3.40.50.980:FF:000001">
    <property type="entry name" value="Non-ribosomal peptide synthetase"/>
    <property type="match status" value="4"/>
</dbReference>
<dbReference type="SUPFAM" id="SSF47336">
    <property type="entry name" value="ACP-like"/>
    <property type="match status" value="5"/>
</dbReference>
<sequence length="6789" mass="734327">MVQPAQGQLPLSAPQRGIWFAQQLAARSEAFTIGSYVDVRGPVDAGVLAAAVRQGMLEAETLHRRFGAHDGEPYQVFTGAEDVAVPVVDVSAADDPEASAQELMRVDFAEPADLAAGLLFATRIYRLSDTRVFWYYRSHHIGADGFSGLLMVRRVASIYTELTGAGPAEVGPFPPFALLLEEDRRYRESDRLDVDRQYWIDRLSDRAETARLTRRRPTRERRPVWHAADLSGETASRLLEVSREIGTSWPTVLSTAVAVYVARMAGSAEAVVELPVPARVGRQARSVPGMMSNIVPIRTELRPGDTLAEAVRRTSAEMRGAFRHQRYRYEDIRRDLGISSNDGMPFGPSVNVMPFGQSVGFGNCEGTLHGLSTGPVDDLAVVAYGEPTATGLRLELGWNAALYDEAEIAAHEQRFGAFLEAFVRLDADTPIGRVDLLTAAERARLLVEWNDTARPLADHTLPDMFEAQVARTPGRQAVIFEDQTLTYAELDARVNQLARRLIGCGVGPEQLAALVLPRSLDLVVATLAVLKAGGAYLPIDPAYPADRIAFMLTDARPVVILAAAETVALIPAGHQLSAAVVLDDDATVALHASYDASSITDADRRGELVAAHPAYVIYTSGSTGRPKGVSLPAVALVNLMTWNARNLPVDRPGLRTAQFAALSFDAAAQEILSALLFGKTLVVTSSETRLDHDQLADWFETQHAAELFAPNPVLEGLAEAALARGRKLPELTDVMQAGEALGLSQVVRDFYERVPGRRLHNYYGPTETHVVTAAVMPLKVADWPEVASIGKPIDNTQVYVLDTSLALVPPGVVGELYVAGIQVARGYLDRPELTASRFVADPFGPAGTRMYRTGDLVRWNAQGELDFLGRSDDQVKIRGFRIELGEIESVLARHPAVAQVAVLARDVAIGKQLAAYVVPAAGSLVDVLALRDHVAALVPDYMVPAGFVVLAELPLTANGKLDRRALPAPEFAVETSGREPRTPREELLCHLFAEILGLDRVGIDDNFFELGGHSLLATRLVSRVRKEAGAELSIWDLFDTPTVVGIAAALDRSVTARPPLVPAARPDVVPLSSAQTRLWFLDRLNQVGAAYNLPLVVRFSGRLDADALRAGLGDLLNRHESLRTVFTEVDGSPQQRVLTMDEISLAMPTTVLPEAELAAALRSVARAAIDLTELPVRARLFQLDDNEHVLVFVVHHIVGDGWSLTPLVRDFVAAYEARAAGHPPYWTPLSVTYTDYTLWQRELLGDPDDPASLTANQLDYWRQTLHELPELLELPVDRPRPAIRSYRGETIAHELGGQLHKAIGALAKDEQATTYMVIQAALAALLTRLGAGTDIPIGTPVAGRDDHALDDLIGFFVNTLVLRANTSGDPAFTELLARVRETDLAAYAHQDLPFERLVEALNPERSPAHHPLFQVMLAAGNPERVDAELPGLRMSAETVELGAAKFDLTFYLTEHGDGSGIELALEYNSDIFDPGTADLILDRLIRLLTVVTGDPRTPIGQVQLLAPDERNQLVTGWNGATCEVPDTTLPQLFELQAQQTPTAPAVSGPGGSLTYAELNSRANQLARQLVAQGAGPERMVAVALDRSMDLVVAILAVAKSGAAVVPIDPAYPAERIAFLLRDSGPTVVITSAALSAGLVAAVPVVLLDDSTLTELPTADLTDAERITPLYADSPAYVIYTSGSTGTPKGVVVPQRNVVALLRAGHELFDFGADDVWTLFHSASFDFSVWELWAPLLSGGRLVVVSFEVSRSPADLWELIVREGVTVLNQTPSAFYNLTPAPSSLRYVVFGGEALQFDRVQGWSDAGPQLINMYGLTEATVHTTYRVVDGGGSMIGAGLPTLQTYVLDEFLQPVPIGVRGELYVAGAQLARGYLNRPGLTAERFVANPFGPGRLYRTGDLVRWQAERDLEYLGRSDDQVKIRGFRIELGEVEAAVAKHPDVTQVAVIAREGRQLVAYVVGRALDPESLRATVTALLPEHMVPAAFVVLESLPLTTNGKLDQSALPAPDFSRVVVERAPRTKAEEILCALFAEVLGLETVGPDDNFFALGGDSIVSIQLVSRARRAGLRITPRAVFEQKTVAGLAAAAVLDDGADEPADAGVGEFPATPIMRWLAEQGGSSDRFSQWILLEVPAELRLAQVTAAVQAVVDHHDVLRLVAQPGQLRVAPVGTVDAWDRVRRVAGPIAPQIVQQELHAAQDRLAPADGVVIEAVWFDAGPDEPGRLLVVVHHLAVDGVSWRILLPDLASAWRQITEDAVPTLAPVGTSFRSWANLLSTHDRSAELPLWTDILRDPSTPLGARALDPARDRADRMRSHTLELPAAMTAALLTDVPAAFRAGTDDVLLSGLTLALARLTGDNRVLIDLEGHGREDLGGADLSRTVGWFTTLYPVRLAAGGVKHIKEQLRQIPDHGIGFGLNDQALSGLPRPEVAFNYLGRTGSLDADGWSLASETADIQPAPADLPATHALTINALVHDGILTATLSWPENLFTDQAIEDLARDWSDALTDLIASASSDGGLTPSDVPLVQLTQPELEALEADWPAIEDVLPLSPLQDGLLFHALYDEQGPDVYLVQLAVDLQGPLDATALQEAATELVRRHASLRAGFAATSSGRYVQVIRRELPLVWEHHDLSGLGETDRAAELTRLIEADRSRRFAIDGTPLVRFLLVRLGPDEHRLMMTNHHLVLDGWSSPLIARELFALYRGAELPRVTPYRDYLAWVADQDREASREWWRANLAGLEGPTLVAPPDPARIATTPDELIRSLPAELTTALTETSRRTGITLNTLFQTVWAVVLARLTGRDDVVLGVTVSGRPAELPGVESMIGLFINTVPVRVSLDPAGTLGDLFARVQEQQSALGAHDYVGLTELLQLVDADELFDTSFVFENYPIRSGADLELGADLRVTGIHGKDAAHYPLSLVVLPDDELRLRLIYRPDLFTRDAADQILDQFVRVLATAHDVPLGRVDVVSPAEHWNATDHEIPAVSLPELFEAQVRWTPSATAVVFEDQQLSYADLNARANQLARHLVALGAGPDQVVAIALPRSIALVVAILAVQKAGAAYLPIELDHPAERISFVLDEAQPVAVLVPAAETFTSRIPQVVLAADQLAALPADDLDAPAPDQASYVIYTSGSTGRPKGVVVSHRAVVNRLLWMQDTYRLQPADRVLQKTPFGFDVSVWEFFWPLLEGAVLVLARPDGHKDAEYLVDLIRRERVTVTHFVPSMLRAFLQEDGASDCVSLRDVICSGEALPAELRDEFFRVLDSRLHNLYGPTEAAVDVTAAECAPGSPVVPIGSPVWNTRTYVLDTALRPVGVGVIGELYLAGIQLARGYLGRTGMTAERFVADPFAPGRMYRTGDLVRWTTDGQLEYLGRSDDQVKVRGLRVELGEIESVLARHPGVTSAAVAVRDGSLTGYVVVDAPGLHRYAELTGIERHSLPNGMLVAARNRSNILFLYDEIFARREYLHGGVVIGDGAVVVDVGGHVGMFGLFAGSAARDVQVFAFEPIPELAGFYRLNAELHGINAVVTGCGIAATASQAEFTYYPEMSLLSGRYADEHAEQEMLARVVGSDDSDGVLAEVLTARLDSVPVDVELRTLSQVIREHGLTVIDLLKIDAEKGELEVLRGIEDQHWPLIGQIVAEVHDLDDRVAVVTELLESQGFAVTTEIPAGLEGTAMYQVSAIHPSRRHVTQPEPAPLSRWHSPDQVTAELTSYLEERLPEYMVPASWLVLDALPLSSNGKLDRKALPAPQRPLPTAGRAPRTRAEEILAGLFAEVLGLPTVGIDDSFFTLGGDSIISIQLVSRARRLGLRITPRQVFETRTVAELAKVAAADAGLTAARPSIASIGETPLTPIMRALFEHGRDVYGVSQSVFVSTPRDLAYDRLVSAFQVLLDHHDVLRSQFGPAWLIPAAGTRDAAELVTRIDVSALTADQRQTRYDEVAELAEKSLDPAAGVMMRADWFDAGPGEHGRLLIAVHHLAVDGVSWRILLADLAEVVAGNEIQPSGTSIRAWAHLMSAAELTDRTQAWVELIGTDDEPLTDRPLDHAIDVVATAVSHTSTVSTEQTGLLLTAVPAAVHGAVTDVLLSALAIAVGRGVLVDVEGHGRGGLRSSDVDLTRTVGWFTSIHPVRLDAAGNDPVGVLKQVKEVLRSVPDDGLSYGVLRYLGGQEALAELPQAQIGFNYLGRLPALDSDPGDWTAAPERDFLTGGTDPRMPLTHGLEITMVTRDYADGPRLEVTWTAAGQLWAPDEVAQLAAKWNRAIGELIEATQRPAAGGFTPSDFGLAAVTQREIATIEARWPRVADVLPLSPLQGGLLFHALFDQQGPDVYLVQLSVDLSGDLDVAALRAAAATLLRRHPILRTGFVSQDLSEPAQVVLDEVELPWHELAVDDSELERVTESDRTRRFAVAEAPLVRFTLLRLGADRFRFLMTSHHLVLDGWSGPLVARELFTLYQQGGDDQGLPEVTPYRSYLQWVAEQDQAEARAYWRELLAGVDEPTLVAAPDPTRTPVIPAEQLVSVPADLVARLTVVAREHQVTLNTLLQAGWAVVLGRLTGRTDVVFGVTVSGRPAELAGVESMVGLFINTLPARLSLAPDRSVADLLAGLQQQQAELIAHQHLDLTTIHQLAGADELFDTDFVFENYPADPGWELGPNLRITGLEGRDAAHYPLTLVVLPGDDLQLRLAYRRDLFDEQAAESVLHRILRVLKSFADDPAAQLAQVDVLEAVERSRVLEDWQTSIPEAAAATLPELFEAQVRRSPSATAVVCAGESLSYAELNARANQVARSLVAQGVTPGSLVGLVLPRSLDMVVAMLAVLKAGAGYVPIDPAYPAERIEFVLRDAAPAVVLTAIDGDGFVAENLTVEVGDTAYVIYTSGSTGTPKGVVVSHENVVSLFHATSELFDVGPDDVWTLFHSYAFDFSVWELWGPLLSGGRVVVVQRPEDLWELVVAEGVTVLSQTPSAVYSLTPAPSSLRYVVFGGEALQFERVQDWLDLGPQLINMYGLTEATVHVTHRVVDHGATTIGRGLPNLRTYVLDASLLPVPPGVTGELYVAGPQLARGYLNRPSLTADRFVANPFEPGRMYRTGDLVRWTADGELEYLGRSDAQVKLRGFRIELGEVEAAIARHPAVAQVAVVTREDGPGGRQLVAYVVADGTDPDTVRSMVAEVLPEYMVPGAIVFLDSLPLTTNGKLDRLALPAPEFRSSGRAARTPLEEILCGLFAEILELPSVAAQGNFFRLGGHSLLATRLISRVRAVLGVEVSIRDLFESPTPEMLAAAVNRGDQARPELVAAPRPDRIALSFGQSRLWTLQQLVGPSATYNLPLVLRLSGALDPDALQAALRDVVARHESLRTIVAEADGTPYQRILEPDEARPELVRSEGTPAAIAREPFDLAVDLPIRGNLLQTGADEHVLVLVLHHIAGDAWSLTPLARDLTRAYRERVAGREPGWEPLRVQYADFASWQRELLGRADDPNSLLSGQLEFWRETLAGVPEQLDLPVDRPRPSWPSHRGQTVSSVVGADLHQRLTELARDGHATLFMVLQTALAALLTRLGAGTDIPIGSPIAGRTDEAVDDLIGFFVNTLVLRTDTSGDPEFRELLDRVREADLAAYAQQDVPFERLVELIAPQRSAAHHPLFQVMLAFTAPADLETDLLDLKVSAEAAELGTAKFDLTFFVTERVEGIELALEFDTDLFDLGTAELILDRYLRLLAAVAEDPSVSIGRVDLLDAAERNRILHEWNDTTHEVPVTTLPDLFEAQVRRTPTAPAVADGNEELSYAELNDRTNQLARYLVKQGAGPERRVAVAVPRSTELLVALLAVTKTGAAYVPIDAELPAQRITFMLTDSAPVAVLATPDTASAVANSPAPVLVLDRALAAAFPSDDLNERDLRPGNAAYVMYTSGSTGTPKGVSIDHKALGHYLLWATDRYPGLAGASLVHSSVTFDLTITALFGPLICGGLVQLADLELTGDPAPAWLRQPTFLKVTPAHASLLTLVPGEFSPSSDLVVGGDQLLGESLRAWREQNPSAAIVNEYGLTETTVGNTELRLEPIDATPDGSIPIGRPGWNTNLYVLDDRLAPVPVGVPGELYLAGAQLARGYHGRTALTAERFVADPFGAAGTRMYRTGDLVRWNAAGEVEYLGRADDQVKIRGFRIELGEIETVLARHPAVDQVAVIARQDGPAERLLTAYLVGQIDIDAVRSYLAGFVPDYMVPAAFVVLDELPLTSHGKLDRKALPAPEFTGTTTGRAPGNWQERIFAELMAGLLGLDHVGVDDDFFALGGDSIISIQLVSRARGAGLGITPRIVFERKTVAGIAAVAVDLKDQPELVPDIGVGEVAAPPIMHWLHEQEGSADLFCQSVLLEVPATLNDDRLAAAVQQLIDHHDALRMIAHADPDAAWRIAVPPVGTVAGHEHVRRVDVTAVEDLTDVIEQELHAAQYRLSPANGAMIEVVRFDAGPDRSGRLLVVVHHLAVDGVSWRILLPDLVAALAGEVDLAPVGTSFRRWAEVLTEQALSDRRVSELALWTDILKETGPALGARPLDPQQDRLATLRSWTTEVPADVTAALLGEVPTTFGAGIDDVLLTALAVAVGGWRHSAATSAVVIDVESHGRAELGSDVSGTVGWFTSLYPVRLDPQQAGYAAVRAGGQAAGAALKRIKEQLRAVPDNGVGFGLLRYLNPETRSVLAELDRPQILFNYLGRADVLDIGGWSLAAEAVEPVAPDLPATHALSVNAVVQGGVLRARWSWPAGLFTEQRIQQLAQAWIDALAGLVSHAQVPDAGGHTPSDMPLVRLTQDDIDEFEEEV</sequence>
<dbReference type="SUPFAM" id="SSF56801">
    <property type="entry name" value="Acetyl-CoA synthetase-like"/>
    <property type="match status" value="5"/>
</dbReference>
<accession>A0A4R4ZSC2</accession>
<dbReference type="InterPro" id="IPR010071">
    <property type="entry name" value="AA_adenyl_dom"/>
</dbReference>
<dbReference type="CDD" id="cd19534">
    <property type="entry name" value="E_NRPS"/>
    <property type="match status" value="1"/>
</dbReference>
<dbReference type="GO" id="GO:0008610">
    <property type="term" value="P:lipid biosynthetic process"/>
    <property type="evidence" value="ECO:0007669"/>
    <property type="project" value="UniProtKB-ARBA"/>
</dbReference>
<dbReference type="FunFam" id="2.30.38.10:FF:000001">
    <property type="entry name" value="Non-ribosomal peptide synthetase PvdI"/>
    <property type="match status" value="4"/>
</dbReference>